<evidence type="ECO:0000313" key="3">
    <source>
        <dbReference type="EMBL" id="TLK25853.1"/>
    </source>
</evidence>
<dbReference type="InterPro" id="IPR020471">
    <property type="entry name" value="AKR"/>
</dbReference>
<dbReference type="PRINTS" id="PR00069">
    <property type="entry name" value="ALDKETRDTASE"/>
</dbReference>
<comment type="caution">
    <text evidence="3">The sequence shown here is derived from an EMBL/GenBank/DDBJ whole genome shotgun (WGS) entry which is preliminary data.</text>
</comment>
<dbReference type="PANTHER" id="PTHR43625">
    <property type="entry name" value="AFLATOXIN B1 ALDEHYDE REDUCTASE"/>
    <property type="match status" value="1"/>
</dbReference>
<proteinExistence type="predicted"/>
<dbReference type="InterPro" id="IPR050791">
    <property type="entry name" value="Aldo-Keto_reductase"/>
</dbReference>
<protein>
    <submittedName>
        <fullName evidence="3">Aldo/keto reductase</fullName>
    </submittedName>
</protein>
<gene>
    <name evidence="3" type="ORF">FCS05_12510</name>
</gene>
<feature type="domain" description="NADP-dependent oxidoreductase" evidence="2">
    <location>
        <begin position="32"/>
        <end position="294"/>
    </location>
</feature>
<dbReference type="CDD" id="cd19088">
    <property type="entry name" value="AKR_AKR13B1"/>
    <property type="match status" value="1"/>
</dbReference>
<keyword evidence="1" id="KW-0560">Oxidoreductase</keyword>
<dbReference type="GO" id="GO:0016491">
    <property type="term" value="F:oxidoreductase activity"/>
    <property type="evidence" value="ECO:0007669"/>
    <property type="project" value="UniProtKB-KW"/>
</dbReference>
<evidence type="ECO:0000256" key="1">
    <source>
        <dbReference type="ARBA" id="ARBA00023002"/>
    </source>
</evidence>
<name>A0AAJ5F1Y3_9DEIO</name>
<dbReference type="GO" id="GO:0005737">
    <property type="term" value="C:cytoplasm"/>
    <property type="evidence" value="ECO:0007669"/>
    <property type="project" value="TreeGrafter"/>
</dbReference>
<reference evidence="3 4" key="1">
    <citation type="submission" date="2019-04" db="EMBL/GenBank/DDBJ databases">
        <title>Deinococcus metalilatus MA1002 mutant No.5.</title>
        <authorList>
            <person name="Park W."/>
            <person name="Park C."/>
        </authorList>
    </citation>
    <scope>NUCLEOTIDE SEQUENCE [LARGE SCALE GENOMIC DNA]</scope>
    <source>
        <strain evidence="3 4">MA1002-m5</strain>
    </source>
</reference>
<accession>A0AAJ5F1Y3</accession>
<dbReference type="AlphaFoldDB" id="A0AAJ5F1Y3"/>
<dbReference type="InterPro" id="IPR036812">
    <property type="entry name" value="NAD(P)_OxRdtase_dom_sf"/>
</dbReference>
<dbReference type="SUPFAM" id="SSF51430">
    <property type="entry name" value="NAD(P)-linked oxidoreductase"/>
    <property type="match status" value="1"/>
</dbReference>
<dbReference type="EMBL" id="VBRC01000008">
    <property type="protein sequence ID" value="TLK25853.1"/>
    <property type="molecule type" value="Genomic_DNA"/>
</dbReference>
<dbReference type="Gene3D" id="3.20.20.100">
    <property type="entry name" value="NADP-dependent oxidoreductase domain"/>
    <property type="match status" value="1"/>
</dbReference>
<dbReference type="Pfam" id="PF00248">
    <property type="entry name" value="Aldo_ket_red"/>
    <property type="match status" value="1"/>
</dbReference>
<evidence type="ECO:0000259" key="2">
    <source>
        <dbReference type="Pfam" id="PF00248"/>
    </source>
</evidence>
<sequence>MPGGGENMTNTLTPNAAQSGSFRIGGDLSVNRLGFGAMRITGEGIWGDPADREEALATLRRLPELGVNFIDTADSYGPAVSEELIRTALYPYDTVVIATKAGLTRTGPDVWVPLGRPEYLKQQAYLSRRRLGVDRIDLWQLHRIDPTVPRDEQFAAVRELLDEGVIRHAGLSEVNVEEIEAARRFFPVATVQNLYNLVNRKSEDVLDHCEREQIGFIPWYPLAAGGLAREGSVLGEVARRVGGTPSQVALAWVLKRSPVMLPIPGTGKVKHLEENVAAASLQLSEEDFRLLDEVGREEWRQRQAARR</sequence>
<dbReference type="InterPro" id="IPR023210">
    <property type="entry name" value="NADP_OxRdtase_dom"/>
</dbReference>
<dbReference type="PANTHER" id="PTHR43625:SF40">
    <property type="entry name" value="ALDO-KETO REDUCTASE YAKC [NADP(+)]"/>
    <property type="match status" value="1"/>
</dbReference>
<organism evidence="3 4">
    <name type="scientific">Deinococcus metallilatus</name>
    <dbReference type="NCBI Taxonomy" id="1211322"/>
    <lineage>
        <taxon>Bacteria</taxon>
        <taxon>Thermotogati</taxon>
        <taxon>Deinococcota</taxon>
        <taxon>Deinococci</taxon>
        <taxon>Deinococcales</taxon>
        <taxon>Deinococcaceae</taxon>
        <taxon>Deinococcus</taxon>
    </lineage>
</organism>
<dbReference type="Proteomes" id="UP000308000">
    <property type="component" value="Unassembled WGS sequence"/>
</dbReference>
<evidence type="ECO:0000313" key="4">
    <source>
        <dbReference type="Proteomes" id="UP000308000"/>
    </source>
</evidence>